<reference evidence="2" key="1">
    <citation type="submission" date="2012-04" db="EMBL/GenBank/DDBJ databases">
        <title>Finished genome of Dactylococcopsis salina PCC 8305.</title>
        <authorList>
            <consortium name="US DOE Joint Genome Institute"/>
            <person name="Gugger M."/>
            <person name="Coursin T."/>
            <person name="Rippka R."/>
            <person name="Tandeau De Marsac N."/>
            <person name="Huntemann M."/>
            <person name="Wei C.-L."/>
            <person name="Han J."/>
            <person name="Detter J.C."/>
            <person name="Han C."/>
            <person name="Tapia R."/>
            <person name="Daligault H."/>
            <person name="Chen A."/>
            <person name="Krypides N."/>
            <person name="Mavromatis K."/>
            <person name="Markowitz V."/>
            <person name="Szeto E."/>
            <person name="Ivanova N."/>
            <person name="Ovchinnikova G."/>
            <person name="Pagani I."/>
            <person name="Pati A."/>
            <person name="Goodwin L."/>
            <person name="Peters L."/>
            <person name="Pitluck S."/>
            <person name="Woyke T."/>
            <person name="Kerfeld C."/>
        </authorList>
    </citation>
    <scope>NUCLEOTIDE SEQUENCE [LARGE SCALE GENOMIC DNA]</scope>
    <source>
        <strain evidence="2">PCC 8305</strain>
    </source>
</reference>
<sequence>MTDTPFIKYSILVGKYLLDQDSLKDTTPIKYLLDFIKKDILVAYATEKLEIKKLPKKTKKEEVVSLVAESATHPQLLEIFQDNAVFFGLHPIQLEEILGCSKTERKRWTEEDRLPILHYEEFKYGKYPVYDFLKTIARLDQVSMWREEHENKKAQRRKQVAQTAKETRQKRAQERQEKLNYLQTAKQRWGEFSEVFELAYWAVIAHQLSDFYREKIRRAKSKGEEYSRIAEELDNLKASAIEVISKSQLTTLNFSFNCDYPPDVVWSQSGWMPYFEAKKGKHDLTGFYICELNLSTISERALFIISSGERERYDFPDCEDLVVKEMEDIQSDCIFWREETAITEGDLFTPKQVKQAINRSLNHQTIEEIRENGNKKFLELSHAAKLDRAEILEEQRQNAFLFREQFKQKLQSRKTTWLRHSPQNFTYFELAELTRWVSRAAKSLQQHDLSQLADKFYHLKNRAIGILNTCPLAKLNFYRPESPDYGYYDYYRDQFIAEIKDYYSLFSTEIIVPNSSDPDDCFQFHTPYPMGKNLFPSIGELEQVNHLEQEGRFRFGHPLTELELLIFNPQQIEDQILELIQQFDAKEIDERRQQRFREIAEATRQKRQRIKELEAMEIFLIENEEEASIAYFYQITKELGLSKSKAISWIRKQLKSIATCSETLKNYPEFSAKYFHQACKRKWSNNALKSKIKKIERS</sequence>
<evidence type="ECO:0000256" key="1">
    <source>
        <dbReference type="SAM" id="Coils"/>
    </source>
</evidence>
<accession>K9YTC4</accession>
<proteinExistence type="predicted"/>
<name>K9YTC4_DACS8</name>
<evidence type="ECO:0000313" key="3">
    <source>
        <dbReference type="Proteomes" id="UP000010482"/>
    </source>
</evidence>
<keyword evidence="1" id="KW-0175">Coiled coil</keyword>
<dbReference type="AlphaFoldDB" id="K9YTC4"/>
<gene>
    <name evidence="2" type="ORF">Dacsa_0877</name>
</gene>
<feature type="coiled-coil region" evidence="1">
    <location>
        <begin position="146"/>
        <end position="177"/>
    </location>
</feature>
<keyword evidence="3" id="KW-1185">Reference proteome</keyword>
<dbReference type="RefSeq" id="WP_015228627.1">
    <property type="nucleotide sequence ID" value="NC_019780.1"/>
</dbReference>
<evidence type="ECO:0000313" key="2">
    <source>
        <dbReference type="EMBL" id="AFZ49615.1"/>
    </source>
</evidence>
<dbReference type="OrthoDB" id="5458416at2"/>
<protein>
    <submittedName>
        <fullName evidence="2">Uncharacterized protein</fullName>
    </submittedName>
</protein>
<dbReference type="EMBL" id="CP003944">
    <property type="protein sequence ID" value="AFZ49615.1"/>
    <property type="molecule type" value="Genomic_DNA"/>
</dbReference>
<dbReference type="KEGG" id="dsl:Dacsa_0877"/>
<organism evidence="2 3">
    <name type="scientific">Dactylococcopsis salina (strain PCC 8305)</name>
    <name type="common">Myxobactron salinum</name>
    <dbReference type="NCBI Taxonomy" id="13035"/>
    <lineage>
        <taxon>Bacteria</taxon>
        <taxon>Bacillati</taxon>
        <taxon>Cyanobacteriota</taxon>
        <taxon>Cyanophyceae</taxon>
        <taxon>Nodosilineales</taxon>
        <taxon>Cymatolegaceae</taxon>
        <taxon>Dactylococcopsis</taxon>
    </lineage>
</organism>
<dbReference type="eggNOG" id="ENOG502ZA9I">
    <property type="taxonomic scope" value="Bacteria"/>
</dbReference>
<dbReference type="HOGENOM" id="CLU_394683_0_0_3"/>
<dbReference type="Proteomes" id="UP000010482">
    <property type="component" value="Chromosome"/>
</dbReference>